<evidence type="ECO:0000313" key="3">
    <source>
        <dbReference type="EMBL" id="RDW95214.1"/>
    </source>
</evidence>
<dbReference type="PANTHER" id="PTHR38700">
    <property type="entry name" value="YALI0E22418P"/>
    <property type="match status" value="1"/>
</dbReference>
<dbReference type="EMBL" id="PDLN01000001">
    <property type="protein sequence ID" value="RDW95214.1"/>
    <property type="molecule type" value="Genomic_DNA"/>
</dbReference>
<dbReference type="InterPro" id="IPR001849">
    <property type="entry name" value="PH_domain"/>
</dbReference>
<name>A0A3D8T9L2_9HELO</name>
<accession>A0A3D8T9L2</accession>
<dbReference type="SUPFAM" id="SSF50729">
    <property type="entry name" value="PH domain-like"/>
    <property type="match status" value="1"/>
</dbReference>
<dbReference type="OrthoDB" id="6235964at2759"/>
<feature type="compositionally biased region" description="Polar residues" evidence="1">
    <location>
        <begin position="1"/>
        <end position="13"/>
    </location>
</feature>
<proteinExistence type="predicted"/>
<gene>
    <name evidence="3" type="ORF">BP5796_00977</name>
</gene>
<comment type="caution">
    <text evidence="3">The sequence shown here is derived from an EMBL/GenBank/DDBJ whole genome shotgun (WGS) entry which is preliminary data.</text>
</comment>
<feature type="region of interest" description="Disordered" evidence="1">
    <location>
        <begin position="144"/>
        <end position="166"/>
    </location>
</feature>
<organism evidence="3 4">
    <name type="scientific">Coleophoma crateriformis</name>
    <dbReference type="NCBI Taxonomy" id="565419"/>
    <lineage>
        <taxon>Eukaryota</taxon>
        <taxon>Fungi</taxon>
        <taxon>Dikarya</taxon>
        <taxon>Ascomycota</taxon>
        <taxon>Pezizomycotina</taxon>
        <taxon>Leotiomycetes</taxon>
        <taxon>Helotiales</taxon>
        <taxon>Dermateaceae</taxon>
        <taxon>Coleophoma</taxon>
    </lineage>
</organism>
<dbReference type="InterPro" id="IPR029071">
    <property type="entry name" value="Ubiquitin-like_domsf"/>
</dbReference>
<keyword evidence="4" id="KW-1185">Reference proteome</keyword>
<feature type="region of interest" description="Disordered" evidence="1">
    <location>
        <begin position="482"/>
        <end position="677"/>
    </location>
</feature>
<feature type="compositionally biased region" description="Low complexity" evidence="1">
    <location>
        <begin position="207"/>
        <end position="216"/>
    </location>
</feature>
<sequence length="747" mass="83639">MSTDTDSASSGPQKFSRYRSVRQGKSNPAPTSMPGSKNQDAAISRSMSRYHRARPTATEERSPAIPPTPHFPQKFQKQVSSDPRRRTAPTNSFEVRPVAARNLSDETILEAEKERRWRRAQEAIAREEQAYKVRKEREEMERSLIQQSAEAATATPGAPMQLSEEETKRILAETKRKDLERLEAELDAASPRIPSPKEKFGLFSRMKPTTKPTVPKSPGLGGLLPSFSKSSDPPARGIEPGGGGIVPGIDAPKSARILVRYQQSSITLPVNPDTTPKDLIYSAANIMSHKINPATAVILESYTKLGLERRVRRYEHIRDIMNSWDRDTQNALVLQNSDSPAHDRNTLEAFSVPREAPMDVSVIMYHSQKPGKWIKRHITLLSTGQIFISKKPGAKNSDKDVVNLCHLTDFDIYEPTPQQARKNLKPPRKYCYAIKSQQKTTIFLNTENFVHFFSTDSLEVADQWHSAVQTWRSWYLVHKKGDGQKKQANPSPQARLATKIGSTRRSIDGDPYTIGSFKPLMRREEPKSQNDAQYDSEEENQPLQVPFHLRNVSPRREDKSYPPIVQYRVSPPAEPSTKPNEFSQGGLLGRTYSLRQQAQREREKGPGGNDEGQSPSQERTKSLTQRTKSMRRPEAARPETSGGLQRSPSKREKPAPLLDFTPKFVEPPQWNKAGKGHGVAAPVGVPLVEAATTPDMGPDDIPRTTTLLRREEHPAVARPNTARPPTSGGHRDREKAFVKGGLVEKIS</sequence>
<evidence type="ECO:0000313" key="4">
    <source>
        <dbReference type="Proteomes" id="UP000256328"/>
    </source>
</evidence>
<dbReference type="Proteomes" id="UP000256328">
    <property type="component" value="Unassembled WGS sequence"/>
</dbReference>
<evidence type="ECO:0000256" key="1">
    <source>
        <dbReference type="SAM" id="MobiDB-lite"/>
    </source>
</evidence>
<dbReference type="Pfam" id="PF00169">
    <property type="entry name" value="PH"/>
    <property type="match status" value="1"/>
</dbReference>
<feature type="compositionally biased region" description="Polar residues" evidence="1">
    <location>
        <begin position="23"/>
        <end position="47"/>
    </location>
</feature>
<evidence type="ECO:0000259" key="2">
    <source>
        <dbReference type="Pfam" id="PF00169"/>
    </source>
</evidence>
<feature type="region of interest" description="Disordered" evidence="1">
    <location>
        <begin position="191"/>
        <end position="247"/>
    </location>
</feature>
<protein>
    <recommendedName>
        <fullName evidence="2">PH domain-containing protein</fullName>
    </recommendedName>
</protein>
<dbReference type="PANTHER" id="PTHR38700:SF1">
    <property type="entry name" value="PH DOMAIN-CONTAINING PROTEIN"/>
    <property type="match status" value="1"/>
</dbReference>
<feature type="region of interest" description="Disordered" evidence="1">
    <location>
        <begin position="1"/>
        <end position="98"/>
    </location>
</feature>
<feature type="compositionally biased region" description="Polar residues" evidence="1">
    <location>
        <begin position="611"/>
        <end position="627"/>
    </location>
</feature>
<feature type="region of interest" description="Disordered" evidence="1">
    <location>
        <begin position="709"/>
        <end position="747"/>
    </location>
</feature>
<dbReference type="SUPFAM" id="SSF54236">
    <property type="entry name" value="Ubiquitin-like"/>
    <property type="match status" value="1"/>
</dbReference>
<reference evidence="3 4" key="1">
    <citation type="journal article" date="2018" name="IMA Fungus">
        <title>IMA Genome-F 9: Draft genome sequence of Annulohypoxylon stygium, Aspergillus mulundensis, Berkeleyomyces basicola (syn. Thielaviopsis basicola), Ceratocystis smalleyi, two Cercospora beticola strains, Coleophoma cylindrospora, Fusarium fracticaudum, Phialophora cf. hyalina, and Morchella septimelata.</title>
        <authorList>
            <person name="Wingfield B.D."/>
            <person name="Bills G.F."/>
            <person name="Dong Y."/>
            <person name="Huang W."/>
            <person name="Nel W.J."/>
            <person name="Swalarsk-Parry B.S."/>
            <person name="Vaghefi N."/>
            <person name="Wilken P.M."/>
            <person name="An Z."/>
            <person name="de Beer Z.W."/>
            <person name="De Vos L."/>
            <person name="Chen L."/>
            <person name="Duong T.A."/>
            <person name="Gao Y."/>
            <person name="Hammerbacher A."/>
            <person name="Kikkert J.R."/>
            <person name="Li Y."/>
            <person name="Li H."/>
            <person name="Li K."/>
            <person name="Li Q."/>
            <person name="Liu X."/>
            <person name="Ma X."/>
            <person name="Naidoo K."/>
            <person name="Pethybridge S.J."/>
            <person name="Sun J."/>
            <person name="Steenkamp E.T."/>
            <person name="van der Nest M.A."/>
            <person name="van Wyk S."/>
            <person name="Wingfield M.J."/>
            <person name="Xiong C."/>
            <person name="Yue Q."/>
            <person name="Zhang X."/>
        </authorList>
    </citation>
    <scope>NUCLEOTIDE SEQUENCE [LARGE SCALE GENOMIC DNA]</scope>
    <source>
        <strain evidence="3 4">BP5796</strain>
    </source>
</reference>
<dbReference type="InterPro" id="IPR011993">
    <property type="entry name" value="PH-like_dom_sf"/>
</dbReference>
<feature type="domain" description="PH" evidence="2">
    <location>
        <begin position="367"/>
        <end position="469"/>
    </location>
</feature>
<dbReference type="AlphaFoldDB" id="A0A3D8T9L2"/>
<dbReference type="Gene3D" id="2.30.29.30">
    <property type="entry name" value="Pleckstrin-homology domain (PH domain)/Phosphotyrosine-binding domain (PTB)"/>
    <property type="match status" value="1"/>
</dbReference>